<reference evidence="2 3" key="1">
    <citation type="submission" date="2022-06" db="EMBL/GenBank/DDBJ databases">
        <authorList>
            <person name="Xuan X."/>
        </authorList>
    </citation>
    <scope>NUCLEOTIDE SEQUENCE [LARGE SCALE GENOMIC DNA]</scope>
    <source>
        <strain evidence="2 3">2V75</strain>
    </source>
</reference>
<protein>
    <submittedName>
        <fullName evidence="2">Uncharacterized protein</fullName>
    </submittedName>
</protein>
<gene>
    <name evidence="2" type="ORF">NG653_14300</name>
</gene>
<dbReference type="Proteomes" id="UP001206312">
    <property type="component" value="Unassembled WGS sequence"/>
</dbReference>
<feature type="transmembrane region" description="Helical" evidence="1">
    <location>
        <begin position="21"/>
        <end position="40"/>
    </location>
</feature>
<keyword evidence="1" id="KW-0472">Membrane</keyword>
<dbReference type="EMBL" id="JAMXIB010000018">
    <property type="protein sequence ID" value="MCO5726032.1"/>
    <property type="molecule type" value="Genomic_DNA"/>
</dbReference>
<keyword evidence="3" id="KW-1185">Reference proteome</keyword>
<organism evidence="2 3">
    <name type="scientific">Robiginitalea marina</name>
    <dbReference type="NCBI Taxonomy" id="2954105"/>
    <lineage>
        <taxon>Bacteria</taxon>
        <taxon>Pseudomonadati</taxon>
        <taxon>Bacteroidota</taxon>
        <taxon>Flavobacteriia</taxon>
        <taxon>Flavobacteriales</taxon>
        <taxon>Flavobacteriaceae</taxon>
        <taxon>Robiginitalea</taxon>
    </lineage>
</organism>
<evidence type="ECO:0000313" key="3">
    <source>
        <dbReference type="Proteomes" id="UP001206312"/>
    </source>
</evidence>
<accession>A0ABT1B1A3</accession>
<sequence length="254" mass="29571">MLRFFRSLRQKLLAENRIARYLAYALGEIFLVVIGILIALQVNIRKEEATEKTATEQLLTGIQADLKLEKDRLDFLVEYYSTITDGIQQILLNHQGKENNTNQELGHYFLSTFEFRKFSKFSTNYQTLYGSGLLQEIEDKKLPEELITYYSKQFLEWSLEIYQQKAGAFNFNNAPEFHPLDKLQTGAAYTSIPNFRLAVSEEYKTDFKEFIKDPAVVNFLVDLLHQSELVFANLKAYQESNLALSNQIQQYLDE</sequence>
<proteinExistence type="predicted"/>
<comment type="caution">
    <text evidence="2">The sequence shown here is derived from an EMBL/GenBank/DDBJ whole genome shotgun (WGS) entry which is preliminary data.</text>
</comment>
<evidence type="ECO:0000256" key="1">
    <source>
        <dbReference type="SAM" id="Phobius"/>
    </source>
</evidence>
<name>A0ABT1B1A3_9FLAO</name>
<keyword evidence="1" id="KW-1133">Transmembrane helix</keyword>
<keyword evidence="1" id="KW-0812">Transmembrane</keyword>
<dbReference type="RefSeq" id="WP_252742403.1">
    <property type="nucleotide sequence ID" value="NZ_JAMXIB010000018.1"/>
</dbReference>
<evidence type="ECO:0000313" key="2">
    <source>
        <dbReference type="EMBL" id="MCO5726032.1"/>
    </source>
</evidence>